<protein>
    <submittedName>
        <fullName evidence="1">Uncharacterized protein</fullName>
    </submittedName>
</protein>
<dbReference type="EMBL" id="OB661403">
    <property type="protein sequence ID" value="CAD7228144.1"/>
    <property type="molecule type" value="Genomic_DNA"/>
</dbReference>
<evidence type="ECO:0000313" key="1">
    <source>
        <dbReference type="EMBL" id="CAD7228144.1"/>
    </source>
</evidence>
<reference evidence="1" key="1">
    <citation type="submission" date="2020-11" db="EMBL/GenBank/DDBJ databases">
        <authorList>
            <person name="Tran Van P."/>
        </authorList>
    </citation>
    <scope>NUCLEOTIDE SEQUENCE</scope>
</reference>
<sequence length="181" mass="19753">MSAGNRFGGCWDIWAGGGKVDHCNALHPVLLLMSAWFQEVAPSLMRNEGREQFMSIRFDDSATVIHEYPSEHSSPPHSAETPEALPSYIFDQKEMAPPPPSTSTVTTPLPIAMPPRPSSSLPIGTKGTVPPPFRDRPPKMCFQSDERSVTCGKYCSKKLFAGVATGRMVFRSTVNVASKLS</sequence>
<name>A0A7R8WCW3_9CRUS</name>
<organism evidence="1">
    <name type="scientific">Cyprideis torosa</name>
    <dbReference type="NCBI Taxonomy" id="163714"/>
    <lineage>
        <taxon>Eukaryota</taxon>
        <taxon>Metazoa</taxon>
        <taxon>Ecdysozoa</taxon>
        <taxon>Arthropoda</taxon>
        <taxon>Crustacea</taxon>
        <taxon>Oligostraca</taxon>
        <taxon>Ostracoda</taxon>
        <taxon>Podocopa</taxon>
        <taxon>Podocopida</taxon>
        <taxon>Cytherocopina</taxon>
        <taxon>Cytheroidea</taxon>
        <taxon>Cytherideidae</taxon>
        <taxon>Cyprideis</taxon>
    </lineage>
</organism>
<accession>A0A7R8WCW3</accession>
<gene>
    <name evidence="1" type="ORF">CTOB1V02_LOCUS6033</name>
</gene>
<dbReference type="AlphaFoldDB" id="A0A7R8WCW3"/>
<proteinExistence type="predicted"/>